<comment type="caution">
    <text evidence="2">The sequence shown here is derived from an EMBL/GenBank/DDBJ whole genome shotgun (WGS) entry which is preliminary data.</text>
</comment>
<keyword evidence="3" id="KW-1185">Reference proteome</keyword>
<name>A0AAV9DRZ4_ACOCL</name>
<sequence>MVPITLANGGDPSEERPPMTPHRDPCNSSSRSCENPEALARGSSGLCVIETSIVRRMAPSRARKISL</sequence>
<reference evidence="2" key="1">
    <citation type="journal article" date="2023" name="Nat. Commun.">
        <title>Diploid and tetraploid genomes of Acorus and the evolution of monocots.</title>
        <authorList>
            <person name="Ma L."/>
            <person name="Liu K.W."/>
            <person name="Li Z."/>
            <person name="Hsiao Y.Y."/>
            <person name="Qi Y."/>
            <person name="Fu T."/>
            <person name="Tang G.D."/>
            <person name="Zhang D."/>
            <person name="Sun W.H."/>
            <person name="Liu D.K."/>
            <person name="Li Y."/>
            <person name="Chen G.Z."/>
            <person name="Liu X.D."/>
            <person name="Liao X.Y."/>
            <person name="Jiang Y.T."/>
            <person name="Yu X."/>
            <person name="Hao Y."/>
            <person name="Huang J."/>
            <person name="Zhao X.W."/>
            <person name="Ke S."/>
            <person name="Chen Y.Y."/>
            <person name="Wu W.L."/>
            <person name="Hsu J.L."/>
            <person name="Lin Y.F."/>
            <person name="Huang M.D."/>
            <person name="Li C.Y."/>
            <person name="Huang L."/>
            <person name="Wang Z.W."/>
            <person name="Zhao X."/>
            <person name="Zhong W.Y."/>
            <person name="Peng D.H."/>
            <person name="Ahmad S."/>
            <person name="Lan S."/>
            <person name="Zhang J.S."/>
            <person name="Tsai W.C."/>
            <person name="Van de Peer Y."/>
            <person name="Liu Z.J."/>
        </authorList>
    </citation>
    <scope>NUCLEOTIDE SEQUENCE</scope>
    <source>
        <strain evidence="2">CP</strain>
    </source>
</reference>
<feature type="compositionally biased region" description="Basic and acidic residues" evidence="1">
    <location>
        <begin position="13"/>
        <end position="25"/>
    </location>
</feature>
<feature type="region of interest" description="Disordered" evidence="1">
    <location>
        <begin position="1"/>
        <end position="38"/>
    </location>
</feature>
<reference evidence="2" key="2">
    <citation type="submission" date="2023-06" db="EMBL/GenBank/DDBJ databases">
        <authorList>
            <person name="Ma L."/>
            <person name="Liu K.-W."/>
            <person name="Li Z."/>
            <person name="Hsiao Y.-Y."/>
            <person name="Qi Y."/>
            <person name="Fu T."/>
            <person name="Tang G."/>
            <person name="Zhang D."/>
            <person name="Sun W.-H."/>
            <person name="Liu D.-K."/>
            <person name="Li Y."/>
            <person name="Chen G.-Z."/>
            <person name="Liu X.-D."/>
            <person name="Liao X.-Y."/>
            <person name="Jiang Y.-T."/>
            <person name="Yu X."/>
            <person name="Hao Y."/>
            <person name="Huang J."/>
            <person name="Zhao X.-W."/>
            <person name="Ke S."/>
            <person name="Chen Y.-Y."/>
            <person name="Wu W.-L."/>
            <person name="Hsu J.-L."/>
            <person name="Lin Y.-F."/>
            <person name="Huang M.-D."/>
            <person name="Li C.-Y."/>
            <person name="Huang L."/>
            <person name="Wang Z.-W."/>
            <person name="Zhao X."/>
            <person name="Zhong W.-Y."/>
            <person name="Peng D.-H."/>
            <person name="Ahmad S."/>
            <person name="Lan S."/>
            <person name="Zhang J.-S."/>
            <person name="Tsai W.-C."/>
            <person name="Van De Peer Y."/>
            <person name="Liu Z.-J."/>
        </authorList>
    </citation>
    <scope>NUCLEOTIDE SEQUENCE</scope>
    <source>
        <strain evidence="2">CP</strain>
        <tissue evidence="2">Leaves</tissue>
    </source>
</reference>
<dbReference type="AlphaFoldDB" id="A0AAV9DRZ4"/>
<proteinExistence type="predicted"/>
<evidence type="ECO:0000313" key="3">
    <source>
        <dbReference type="Proteomes" id="UP001180020"/>
    </source>
</evidence>
<dbReference type="Proteomes" id="UP001180020">
    <property type="component" value="Unassembled WGS sequence"/>
</dbReference>
<accession>A0AAV9DRZ4</accession>
<evidence type="ECO:0000313" key="2">
    <source>
        <dbReference type="EMBL" id="KAK1304002.1"/>
    </source>
</evidence>
<organism evidence="2 3">
    <name type="scientific">Acorus calamus</name>
    <name type="common">Sweet flag</name>
    <dbReference type="NCBI Taxonomy" id="4465"/>
    <lineage>
        <taxon>Eukaryota</taxon>
        <taxon>Viridiplantae</taxon>
        <taxon>Streptophyta</taxon>
        <taxon>Embryophyta</taxon>
        <taxon>Tracheophyta</taxon>
        <taxon>Spermatophyta</taxon>
        <taxon>Magnoliopsida</taxon>
        <taxon>Liliopsida</taxon>
        <taxon>Acoraceae</taxon>
        <taxon>Acorus</taxon>
    </lineage>
</organism>
<gene>
    <name evidence="2" type="ORF">QJS10_CPB11g01416</name>
</gene>
<dbReference type="EMBL" id="JAUJYO010000011">
    <property type="protein sequence ID" value="KAK1304002.1"/>
    <property type="molecule type" value="Genomic_DNA"/>
</dbReference>
<protein>
    <submittedName>
        <fullName evidence="2">Uncharacterized protein</fullName>
    </submittedName>
</protein>
<evidence type="ECO:0000256" key="1">
    <source>
        <dbReference type="SAM" id="MobiDB-lite"/>
    </source>
</evidence>